<dbReference type="InterPro" id="IPR009579">
    <property type="entry name" value="DUF1192"/>
</dbReference>
<dbReference type="RefSeq" id="WP_126540952.1">
    <property type="nucleotide sequence ID" value="NZ_BSPM01000004.1"/>
</dbReference>
<dbReference type="AlphaFoldDB" id="A0A4R6RHD6"/>
<proteinExistence type="predicted"/>
<dbReference type="Pfam" id="PF06698">
    <property type="entry name" value="DUF1192"/>
    <property type="match status" value="1"/>
</dbReference>
<protein>
    <submittedName>
        <fullName evidence="1">Uncharacterized small protein (DUF1192 family)</fullName>
    </submittedName>
</protein>
<accession>A0A4R6RHD6</accession>
<comment type="caution">
    <text evidence="1">The sequence shown here is derived from an EMBL/GenBank/DDBJ whole genome shotgun (WGS) entry which is preliminary data.</text>
</comment>
<dbReference type="OrthoDB" id="7872350at2"/>
<evidence type="ECO:0000313" key="1">
    <source>
        <dbReference type="EMBL" id="TDP85076.1"/>
    </source>
</evidence>
<name>A0A4R6RHD6_9HYPH</name>
<sequence>MAIEPDEPLRKVVHTVGEDLSALSVDEIDRRVALLEAEIERLGTARRVKDASRAAAEAVFKF</sequence>
<gene>
    <name evidence="1" type="ORF">EDD54_1921</name>
</gene>
<reference evidence="1 2" key="1">
    <citation type="submission" date="2019-03" db="EMBL/GenBank/DDBJ databases">
        <title>Genomic Encyclopedia of Type Strains, Phase IV (KMG-IV): sequencing the most valuable type-strain genomes for metagenomic binning, comparative biology and taxonomic classification.</title>
        <authorList>
            <person name="Goeker M."/>
        </authorList>
    </citation>
    <scope>NUCLEOTIDE SEQUENCE [LARGE SCALE GENOMIC DNA]</scope>
    <source>
        <strain evidence="1 2">DSM 102969</strain>
    </source>
</reference>
<dbReference type="EMBL" id="SNXY01000007">
    <property type="protein sequence ID" value="TDP85076.1"/>
    <property type="molecule type" value="Genomic_DNA"/>
</dbReference>
<organism evidence="1 2">
    <name type="scientific">Oharaeibacter diazotrophicus</name>
    <dbReference type="NCBI Taxonomy" id="1920512"/>
    <lineage>
        <taxon>Bacteria</taxon>
        <taxon>Pseudomonadati</taxon>
        <taxon>Pseudomonadota</taxon>
        <taxon>Alphaproteobacteria</taxon>
        <taxon>Hyphomicrobiales</taxon>
        <taxon>Pleomorphomonadaceae</taxon>
        <taxon>Oharaeibacter</taxon>
    </lineage>
</organism>
<evidence type="ECO:0000313" key="2">
    <source>
        <dbReference type="Proteomes" id="UP000294547"/>
    </source>
</evidence>
<dbReference type="Proteomes" id="UP000294547">
    <property type="component" value="Unassembled WGS sequence"/>
</dbReference>
<keyword evidence="2" id="KW-1185">Reference proteome</keyword>